<keyword evidence="2" id="KW-1185">Reference proteome</keyword>
<gene>
    <name evidence="1" type="ORF">SOIL9_04790</name>
</gene>
<dbReference type="AlphaFoldDB" id="A0A6P2DAF5"/>
<proteinExistence type="predicted"/>
<dbReference type="Proteomes" id="UP000464178">
    <property type="component" value="Chromosome"/>
</dbReference>
<evidence type="ECO:0000313" key="1">
    <source>
        <dbReference type="EMBL" id="VTR97913.1"/>
    </source>
</evidence>
<accession>A0A6P2DAF5</accession>
<dbReference type="EMBL" id="LR593886">
    <property type="protein sequence ID" value="VTR97913.1"/>
    <property type="molecule type" value="Genomic_DNA"/>
</dbReference>
<dbReference type="RefSeq" id="WP_162671414.1">
    <property type="nucleotide sequence ID" value="NZ_LR593886.1"/>
</dbReference>
<reference evidence="1 2" key="1">
    <citation type="submission" date="2019-05" db="EMBL/GenBank/DDBJ databases">
        <authorList>
            <consortium name="Science for Life Laboratories"/>
        </authorList>
    </citation>
    <scope>NUCLEOTIDE SEQUENCE [LARGE SCALE GENOMIC DNA]</scope>
    <source>
        <strain evidence="1">Soil9</strain>
    </source>
</reference>
<name>A0A6P2DAF5_9BACT</name>
<sequence length="66" mass="7480">MVATPIHTTTQSMLYQVWRLLPNGRWGRAGRYGTRAAADYAIPERRHEPGWLVLPVSAKYLTAARV</sequence>
<evidence type="ECO:0000313" key="2">
    <source>
        <dbReference type="Proteomes" id="UP000464178"/>
    </source>
</evidence>
<organism evidence="1 2">
    <name type="scientific">Gemmata massiliana</name>
    <dbReference type="NCBI Taxonomy" id="1210884"/>
    <lineage>
        <taxon>Bacteria</taxon>
        <taxon>Pseudomonadati</taxon>
        <taxon>Planctomycetota</taxon>
        <taxon>Planctomycetia</taxon>
        <taxon>Gemmatales</taxon>
        <taxon>Gemmataceae</taxon>
        <taxon>Gemmata</taxon>
    </lineage>
</organism>
<protein>
    <submittedName>
        <fullName evidence="1">Uncharacterized protein</fullName>
    </submittedName>
</protein>
<dbReference type="KEGG" id="gms:SOIL9_04790"/>